<gene>
    <name evidence="4" type="ORF">EMPS_07462</name>
</gene>
<feature type="compositionally biased region" description="Basic residues" evidence="2">
    <location>
        <begin position="66"/>
        <end position="99"/>
    </location>
</feature>
<dbReference type="InterPro" id="IPR009269">
    <property type="entry name" value="NKAP_C"/>
</dbReference>
<dbReference type="PANTHER" id="PTHR13087">
    <property type="entry name" value="NF-KAPPA B ACTIVATING PROTEIN"/>
    <property type="match status" value="1"/>
</dbReference>
<feature type="compositionally biased region" description="Polar residues" evidence="2">
    <location>
        <begin position="126"/>
        <end position="136"/>
    </location>
</feature>
<protein>
    <recommendedName>
        <fullName evidence="3">NF-kappa-B-activating protein C-terminal domain-containing protein</fullName>
    </recommendedName>
</protein>
<name>A0A9P3HEB9_9FUNG</name>
<comment type="similarity">
    <text evidence="1">Belongs to the NKAP family.</text>
</comment>
<dbReference type="GO" id="GO:0003682">
    <property type="term" value="F:chromatin binding"/>
    <property type="evidence" value="ECO:0007669"/>
    <property type="project" value="InterPro"/>
</dbReference>
<evidence type="ECO:0000256" key="1">
    <source>
        <dbReference type="ARBA" id="ARBA00009313"/>
    </source>
</evidence>
<organism evidence="4 5">
    <name type="scientific">Entomortierella parvispora</name>
    <dbReference type="NCBI Taxonomy" id="205924"/>
    <lineage>
        <taxon>Eukaryota</taxon>
        <taxon>Fungi</taxon>
        <taxon>Fungi incertae sedis</taxon>
        <taxon>Mucoromycota</taxon>
        <taxon>Mortierellomycotina</taxon>
        <taxon>Mortierellomycetes</taxon>
        <taxon>Mortierellales</taxon>
        <taxon>Mortierellaceae</taxon>
        <taxon>Entomortierella</taxon>
    </lineage>
</organism>
<dbReference type="Pfam" id="PF06047">
    <property type="entry name" value="Nkap_C"/>
    <property type="match status" value="1"/>
</dbReference>
<reference evidence="4" key="1">
    <citation type="submission" date="2021-11" db="EMBL/GenBank/DDBJ databases">
        <authorList>
            <person name="Herlambang A."/>
            <person name="Guo Y."/>
            <person name="Takashima Y."/>
            <person name="Nishizawa T."/>
        </authorList>
    </citation>
    <scope>NUCLEOTIDE SEQUENCE</scope>
    <source>
        <strain evidence="4">E1425</strain>
    </source>
</reference>
<accession>A0A9P3HEB9</accession>
<proteinExistence type="inferred from homology"/>
<keyword evidence="5" id="KW-1185">Reference proteome</keyword>
<sequence>MPVFSDSRREQRNAIVFSIWAPSPTEEELRNRSISPDREVKKVSKSKNKRRESDAESDSDDSVTDRKRRRKSSKRSKDKRSSKSRHKSRDSHRKSKRHSSRSERHSPTPSDRIGTGRDSSRDRVANVQNAAKSSPPNAYADMEFSEDMWVEKKVEIHDDDQEVGPTPLFVNDGRLNERSYGGALLAGEGSAMAAYVQDGKRIPRRGEIGLESDQIEHYEKAGFVMSGSRHQRMNAVRVRKENQVISAEEKRALMIFNQEEKIKKDNKIINEMREMVASKMRSTGHSV</sequence>
<dbReference type="Proteomes" id="UP000827284">
    <property type="component" value="Unassembled WGS sequence"/>
</dbReference>
<dbReference type="AlphaFoldDB" id="A0A9P3HEB9"/>
<reference evidence="4" key="2">
    <citation type="journal article" date="2022" name="Microbiol. Resour. Announc.">
        <title>Whole-Genome Sequence of Entomortierella parvispora E1425, a Mucoromycotan Fungus Associated with Burkholderiaceae-Related Endosymbiotic Bacteria.</title>
        <authorList>
            <person name="Herlambang A."/>
            <person name="Guo Y."/>
            <person name="Takashima Y."/>
            <person name="Narisawa K."/>
            <person name="Ohta H."/>
            <person name="Nishizawa T."/>
        </authorList>
    </citation>
    <scope>NUCLEOTIDE SEQUENCE</scope>
    <source>
        <strain evidence="4">E1425</strain>
    </source>
</reference>
<feature type="compositionally biased region" description="Basic and acidic residues" evidence="2">
    <location>
        <begin position="27"/>
        <end position="42"/>
    </location>
</feature>
<evidence type="ECO:0000259" key="3">
    <source>
        <dbReference type="Pfam" id="PF06047"/>
    </source>
</evidence>
<dbReference type="GO" id="GO:0005634">
    <property type="term" value="C:nucleus"/>
    <property type="evidence" value="ECO:0007669"/>
    <property type="project" value="TreeGrafter"/>
</dbReference>
<evidence type="ECO:0000256" key="2">
    <source>
        <dbReference type="SAM" id="MobiDB-lite"/>
    </source>
</evidence>
<feature type="domain" description="NF-kappa-B-activating protein C-terminal" evidence="3">
    <location>
        <begin position="178"/>
        <end position="277"/>
    </location>
</feature>
<dbReference type="InterPro" id="IPR040466">
    <property type="entry name" value="NKAP"/>
</dbReference>
<comment type="caution">
    <text evidence="4">The sequence shown here is derived from an EMBL/GenBank/DDBJ whole genome shotgun (WGS) entry which is preliminary data.</text>
</comment>
<feature type="region of interest" description="Disordered" evidence="2">
    <location>
        <begin position="20"/>
        <end position="140"/>
    </location>
</feature>
<dbReference type="PANTHER" id="PTHR13087:SF0">
    <property type="entry name" value="NFKB ACTIVATING PROTEIN LIKE"/>
    <property type="match status" value="1"/>
</dbReference>
<feature type="compositionally biased region" description="Basic and acidic residues" evidence="2">
    <location>
        <begin position="114"/>
        <end position="124"/>
    </location>
</feature>
<dbReference type="EMBL" id="BQFW01000010">
    <property type="protein sequence ID" value="GJJ75104.1"/>
    <property type="molecule type" value="Genomic_DNA"/>
</dbReference>
<dbReference type="GO" id="GO:0010468">
    <property type="term" value="P:regulation of gene expression"/>
    <property type="evidence" value="ECO:0007669"/>
    <property type="project" value="TreeGrafter"/>
</dbReference>
<dbReference type="OrthoDB" id="273141at2759"/>
<evidence type="ECO:0000313" key="5">
    <source>
        <dbReference type="Proteomes" id="UP000827284"/>
    </source>
</evidence>
<evidence type="ECO:0000313" key="4">
    <source>
        <dbReference type="EMBL" id="GJJ75104.1"/>
    </source>
</evidence>